<dbReference type="RefSeq" id="WP_245903956.1">
    <property type="nucleotide sequence ID" value="NZ_QICL01000001.1"/>
</dbReference>
<dbReference type="GO" id="GO:0016020">
    <property type="term" value="C:membrane"/>
    <property type="evidence" value="ECO:0007669"/>
    <property type="project" value="UniProtKB-SubCell"/>
</dbReference>
<evidence type="ECO:0000256" key="5">
    <source>
        <dbReference type="ARBA" id="ARBA00023136"/>
    </source>
</evidence>
<dbReference type="AlphaFoldDB" id="A0A2V3PTX7"/>
<dbReference type="PANTHER" id="PTHR31566">
    <property type="entry name" value="CYTOCHROME C BIOGENESIS PROTEIN CCS1, CHLOROPLASTIC"/>
    <property type="match status" value="1"/>
</dbReference>
<dbReference type="GO" id="GO:0017004">
    <property type="term" value="P:cytochrome complex assembly"/>
    <property type="evidence" value="ECO:0007669"/>
    <property type="project" value="UniProtKB-KW"/>
</dbReference>
<evidence type="ECO:0000256" key="4">
    <source>
        <dbReference type="ARBA" id="ARBA00022989"/>
    </source>
</evidence>
<gene>
    <name evidence="8" type="ORF">CLV62_101342</name>
</gene>
<dbReference type="InterPro" id="IPR023494">
    <property type="entry name" value="Cyt_c_bgen_Ccs1/CcsB/ResB"/>
</dbReference>
<comment type="subcellular location">
    <subcellularLocation>
        <location evidence="1">Membrane</location>
        <topology evidence="1">Multi-pass membrane protein</topology>
    </subcellularLocation>
</comment>
<proteinExistence type="predicted"/>
<feature type="transmembrane region" description="Helical" evidence="6">
    <location>
        <begin position="57"/>
        <end position="74"/>
    </location>
</feature>
<keyword evidence="4 6" id="KW-1133">Transmembrane helix</keyword>
<evidence type="ECO:0000256" key="2">
    <source>
        <dbReference type="ARBA" id="ARBA00022692"/>
    </source>
</evidence>
<evidence type="ECO:0000256" key="1">
    <source>
        <dbReference type="ARBA" id="ARBA00004141"/>
    </source>
</evidence>
<dbReference type="Pfam" id="PF05140">
    <property type="entry name" value="ResB"/>
    <property type="match status" value="1"/>
</dbReference>
<organism evidence="8 9">
    <name type="scientific">Dysgonomonas alginatilytica</name>
    <dbReference type="NCBI Taxonomy" id="1605892"/>
    <lineage>
        <taxon>Bacteria</taxon>
        <taxon>Pseudomonadati</taxon>
        <taxon>Bacteroidota</taxon>
        <taxon>Bacteroidia</taxon>
        <taxon>Bacteroidales</taxon>
        <taxon>Dysgonomonadaceae</taxon>
        <taxon>Dysgonomonas</taxon>
    </lineage>
</organism>
<reference evidence="8 9" key="1">
    <citation type="submission" date="2018-03" db="EMBL/GenBank/DDBJ databases">
        <title>Genomic Encyclopedia of Archaeal and Bacterial Type Strains, Phase II (KMG-II): from individual species to whole genera.</title>
        <authorList>
            <person name="Goeker M."/>
        </authorList>
    </citation>
    <scope>NUCLEOTIDE SEQUENCE [LARGE SCALE GENOMIC DNA]</scope>
    <source>
        <strain evidence="8 9">DSM 100214</strain>
    </source>
</reference>
<evidence type="ECO:0000259" key="7">
    <source>
        <dbReference type="Pfam" id="PF05140"/>
    </source>
</evidence>
<comment type="caution">
    <text evidence="8">The sequence shown here is derived from an EMBL/GenBank/DDBJ whole genome shotgun (WGS) entry which is preliminary data.</text>
</comment>
<evidence type="ECO:0000256" key="6">
    <source>
        <dbReference type="SAM" id="Phobius"/>
    </source>
</evidence>
<dbReference type="PANTHER" id="PTHR31566:SF5">
    <property type="entry name" value="RESB-LIKE DOMAIN-CONTAINING PROTEIN"/>
    <property type="match status" value="1"/>
</dbReference>
<name>A0A2V3PTX7_9BACT</name>
<dbReference type="EMBL" id="QICL01000001">
    <property type="protein sequence ID" value="PXV69073.1"/>
    <property type="molecule type" value="Genomic_DNA"/>
</dbReference>
<feature type="transmembrane region" description="Helical" evidence="6">
    <location>
        <begin position="128"/>
        <end position="151"/>
    </location>
</feature>
<accession>A0A2V3PTX7</accession>
<keyword evidence="9" id="KW-1185">Reference proteome</keyword>
<feature type="transmembrane region" description="Helical" evidence="6">
    <location>
        <begin position="86"/>
        <end position="108"/>
    </location>
</feature>
<keyword evidence="5 6" id="KW-0472">Membrane</keyword>
<feature type="transmembrane region" description="Helical" evidence="6">
    <location>
        <begin position="396"/>
        <end position="416"/>
    </location>
</feature>
<dbReference type="Proteomes" id="UP000247973">
    <property type="component" value="Unassembled WGS sequence"/>
</dbReference>
<keyword evidence="3" id="KW-0201">Cytochrome c-type biogenesis</keyword>
<evidence type="ECO:0000256" key="3">
    <source>
        <dbReference type="ARBA" id="ARBA00022748"/>
    </source>
</evidence>
<feature type="transmembrane region" description="Helical" evidence="6">
    <location>
        <begin position="21"/>
        <end position="45"/>
    </location>
</feature>
<feature type="domain" description="ResB-like" evidence="7">
    <location>
        <begin position="334"/>
        <end position="380"/>
    </location>
</feature>
<sequence>MLIKYRIKYLTLPNKQIWQFPWRYSESILVVFGLMVVGFALQLTIGKFDFSLLADPVNVRLGGAIIVFLILFSFKRNTQFYQWFSGVPFSVSLISALLILGIAMGLIPQMVKLDPHAHDFWTLLGLRQVTSCWAFVMIYFVTLLSLGSLIIRRLIKFSWRDYAFYLNHIGLWTLLFAAGLGAADIKRYVMHVTEGETEWRVYSDHDDVLDLPIAIQLNDFVMEEYPPKLTIIDRESGEAQPVDKPDYYQIDEKNPIGKIGIWNVSVEEYIHEAVRNSDSTYTAVPMPGSTPAALITAKNSETGEVKKGWVCGGSLAQLYMMLPLTDEYAMVMTQTEPKRFMSDIDVFTEEGQTAHAQLEVNKPLKIGNWMIYQYSYDNTAGKASSYSSFELVYDPWLYPVYFGIILFALGSICLMWSGNKKKGVKNDVE</sequence>
<protein>
    <submittedName>
        <fullName evidence="8">ResB-like family protein</fullName>
    </submittedName>
</protein>
<evidence type="ECO:0000313" key="8">
    <source>
        <dbReference type="EMBL" id="PXV69073.1"/>
    </source>
</evidence>
<feature type="transmembrane region" description="Helical" evidence="6">
    <location>
        <begin position="163"/>
        <end position="183"/>
    </location>
</feature>
<evidence type="ECO:0000313" key="9">
    <source>
        <dbReference type="Proteomes" id="UP000247973"/>
    </source>
</evidence>
<dbReference type="InterPro" id="IPR007816">
    <property type="entry name" value="ResB-like_domain"/>
</dbReference>
<keyword evidence="2 6" id="KW-0812">Transmembrane</keyword>